<dbReference type="EMBL" id="UGOA01000001">
    <property type="protein sequence ID" value="STX44524.1"/>
    <property type="molecule type" value="Genomic_DNA"/>
</dbReference>
<dbReference type="GO" id="GO:0003677">
    <property type="term" value="F:DNA binding"/>
    <property type="evidence" value="ECO:0007669"/>
    <property type="project" value="InterPro"/>
</dbReference>
<dbReference type="CDD" id="cd00093">
    <property type="entry name" value="HTH_XRE"/>
    <property type="match status" value="1"/>
</dbReference>
<name>A0A378J9K2_9GAMM</name>
<dbReference type="Pfam" id="PF01381">
    <property type="entry name" value="HTH_3"/>
    <property type="match status" value="1"/>
</dbReference>
<dbReference type="InterPro" id="IPR001387">
    <property type="entry name" value="Cro/C1-type_HTH"/>
</dbReference>
<dbReference type="PANTHER" id="PTHR43236">
    <property type="entry name" value="ANTITOXIN HIGA1"/>
    <property type="match status" value="1"/>
</dbReference>
<dbReference type="SUPFAM" id="SSF47413">
    <property type="entry name" value="lambda repressor-like DNA-binding domains"/>
    <property type="match status" value="1"/>
</dbReference>
<dbReference type="AlphaFoldDB" id="A0A378J9K2"/>
<dbReference type="PROSITE" id="PS50943">
    <property type="entry name" value="HTH_CROC1"/>
    <property type="match status" value="1"/>
</dbReference>
<sequence>MLGNRIQRARKASGLSLRDLGEQIALSHAAIKKYEDNEVTPSSDVLIKLAKALHVKVEYFFRPERFTLQNIQYRKHADMPPRQLEEISAIVLDQIERRVELEGLFPTPPVQPFSIKNLPKIVNQIEDVEKLADQIRKQWNLGSDPIPDLIDIFEENGIKVFQIDNEQYPKIDGLYVKVNEIPIFVVSNQSPGDRQRFTLAHELGHLLLDSRLEDSLDIESCCNRFAGAFLLPKQSLINVLGIHRNSIEPRELSLLKQEFGISMTSILHRAEETGIISNNIYRQIRAEFNDRGWSKKEPGEQYPKEITRIFEQMIFHALAEQYIGESKAAELMNMPLESFRSLRAMEEPGCCLSSVMHAY</sequence>
<evidence type="ECO:0000256" key="1">
    <source>
        <dbReference type="ARBA" id="ARBA00007227"/>
    </source>
</evidence>
<dbReference type="InterPro" id="IPR052345">
    <property type="entry name" value="Rad_response_metalloprotease"/>
</dbReference>
<organism evidence="3 4">
    <name type="scientific">Legionella donaldsonii</name>
    <dbReference type="NCBI Taxonomy" id="45060"/>
    <lineage>
        <taxon>Bacteria</taxon>
        <taxon>Pseudomonadati</taxon>
        <taxon>Pseudomonadota</taxon>
        <taxon>Gammaproteobacteria</taxon>
        <taxon>Legionellales</taxon>
        <taxon>Legionellaceae</taxon>
        <taxon>Legionella</taxon>
    </lineage>
</organism>
<dbReference type="SMART" id="SM00530">
    <property type="entry name" value="HTH_XRE"/>
    <property type="match status" value="1"/>
</dbReference>
<comment type="similarity">
    <text evidence="1">Belongs to the short-chain fatty acyl-CoA assimilation regulator (ScfR) family.</text>
</comment>
<dbReference type="Gene3D" id="1.10.10.2910">
    <property type="match status" value="1"/>
</dbReference>
<dbReference type="Gene3D" id="1.10.260.40">
    <property type="entry name" value="lambda repressor-like DNA-binding domains"/>
    <property type="match status" value="1"/>
</dbReference>
<dbReference type="RefSeq" id="WP_115222338.1">
    <property type="nucleotide sequence ID" value="NZ_UGOA01000001.1"/>
</dbReference>
<dbReference type="OrthoDB" id="9794834at2"/>
<evidence type="ECO:0000259" key="2">
    <source>
        <dbReference type="PROSITE" id="PS50943"/>
    </source>
</evidence>
<evidence type="ECO:0000313" key="4">
    <source>
        <dbReference type="Proteomes" id="UP000254677"/>
    </source>
</evidence>
<accession>A0A378J9K2</accession>
<protein>
    <submittedName>
        <fullName evidence="3">Putative transcriptional regulator (Helix-turn-helix motif, XRE-like)</fullName>
    </submittedName>
</protein>
<dbReference type="InterPro" id="IPR010359">
    <property type="entry name" value="IrrE_HExxH"/>
</dbReference>
<dbReference type="PANTHER" id="PTHR43236:SF1">
    <property type="entry name" value="BLL7220 PROTEIN"/>
    <property type="match status" value="1"/>
</dbReference>
<dbReference type="Pfam" id="PF06114">
    <property type="entry name" value="Peptidase_M78"/>
    <property type="match status" value="1"/>
</dbReference>
<reference evidence="3 4" key="1">
    <citation type="submission" date="2018-06" db="EMBL/GenBank/DDBJ databases">
        <authorList>
            <consortium name="Pathogen Informatics"/>
            <person name="Doyle S."/>
        </authorList>
    </citation>
    <scope>NUCLEOTIDE SEQUENCE [LARGE SCALE GENOMIC DNA]</scope>
    <source>
        <strain evidence="3 4">NCTC13292</strain>
    </source>
</reference>
<keyword evidence="4" id="KW-1185">Reference proteome</keyword>
<dbReference type="InterPro" id="IPR010982">
    <property type="entry name" value="Lambda_DNA-bd_dom_sf"/>
</dbReference>
<dbReference type="Proteomes" id="UP000254677">
    <property type="component" value="Unassembled WGS sequence"/>
</dbReference>
<gene>
    <name evidence="3" type="ORF">NCTC13292_02804</name>
</gene>
<evidence type="ECO:0000313" key="3">
    <source>
        <dbReference type="EMBL" id="STX44524.1"/>
    </source>
</evidence>
<proteinExistence type="inferred from homology"/>
<feature type="domain" description="HTH cro/C1-type" evidence="2">
    <location>
        <begin position="6"/>
        <end position="60"/>
    </location>
</feature>